<evidence type="ECO:0000313" key="6">
    <source>
        <dbReference type="Proteomes" id="UP000523545"/>
    </source>
</evidence>
<dbReference type="Pfam" id="PF13411">
    <property type="entry name" value="MerR_1"/>
    <property type="match status" value="1"/>
</dbReference>
<name>A0A7Z0BE48_9ACTN</name>
<feature type="region of interest" description="Disordered" evidence="3">
    <location>
        <begin position="119"/>
        <end position="139"/>
    </location>
</feature>
<dbReference type="GO" id="GO:0003700">
    <property type="term" value="F:DNA-binding transcription factor activity"/>
    <property type="evidence" value="ECO:0007669"/>
    <property type="project" value="InterPro"/>
</dbReference>
<dbReference type="GO" id="GO:0003677">
    <property type="term" value="F:DNA binding"/>
    <property type="evidence" value="ECO:0007669"/>
    <property type="project" value="UniProtKB-KW"/>
</dbReference>
<comment type="caution">
    <text evidence="5">The sequence shown here is derived from an EMBL/GenBank/DDBJ whole genome shotgun (WGS) entry which is preliminary data.</text>
</comment>
<keyword evidence="6" id="KW-1185">Reference proteome</keyword>
<evidence type="ECO:0000256" key="1">
    <source>
        <dbReference type="ARBA" id="ARBA00023125"/>
    </source>
</evidence>
<organism evidence="5 6">
    <name type="scientific">Micromonospora jinlongensis</name>
    <dbReference type="NCBI Taxonomy" id="1287877"/>
    <lineage>
        <taxon>Bacteria</taxon>
        <taxon>Bacillati</taxon>
        <taxon>Actinomycetota</taxon>
        <taxon>Actinomycetes</taxon>
        <taxon>Micromonosporales</taxon>
        <taxon>Micromonosporaceae</taxon>
        <taxon>Micromonospora</taxon>
    </lineage>
</organism>
<evidence type="ECO:0000259" key="4">
    <source>
        <dbReference type="PROSITE" id="PS50937"/>
    </source>
</evidence>
<evidence type="ECO:0000313" key="5">
    <source>
        <dbReference type="EMBL" id="NYH42520.1"/>
    </source>
</evidence>
<dbReference type="InterPro" id="IPR000551">
    <property type="entry name" value="MerR-type_HTH_dom"/>
</dbReference>
<dbReference type="PROSITE" id="PS50937">
    <property type="entry name" value="HTH_MERR_2"/>
    <property type="match status" value="1"/>
</dbReference>
<dbReference type="SMART" id="SM00422">
    <property type="entry name" value="HTH_MERR"/>
    <property type="match status" value="1"/>
</dbReference>
<protein>
    <submittedName>
        <fullName evidence="5">DNA-binding transcriptional MerR regulator</fullName>
    </submittedName>
</protein>
<dbReference type="CDD" id="cd01109">
    <property type="entry name" value="HTH_YyaN"/>
    <property type="match status" value="1"/>
</dbReference>
<dbReference type="EMBL" id="JACCHK010000001">
    <property type="protein sequence ID" value="NYH42520.1"/>
    <property type="molecule type" value="Genomic_DNA"/>
</dbReference>
<evidence type="ECO:0000256" key="3">
    <source>
        <dbReference type="SAM" id="MobiDB-lite"/>
    </source>
</evidence>
<dbReference type="PANTHER" id="PTHR30204">
    <property type="entry name" value="REDOX-CYCLING DRUG-SENSING TRANSCRIPTIONAL ACTIVATOR SOXR"/>
    <property type="match status" value="1"/>
</dbReference>
<evidence type="ECO:0000256" key="2">
    <source>
        <dbReference type="SAM" id="Coils"/>
    </source>
</evidence>
<feature type="domain" description="HTH merR-type" evidence="4">
    <location>
        <begin position="3"/>
        <end position="72"/>
    </location>
</feature>
<dbReference type="InterPro" id="IPR009061">
    <property type="entry name" value="DNA-bd_dom_put_sf"/>
</dbReference>
<dbReference type="SUPFAM" id="SSF46955">
    <property type="entry name" value="Putative DNA-binding domain"/>
    <property type="match status" value="1"/>
</dbReference>
<dbReference type="AlphaFoldDB" id="A0A7Z0BE48"/>
<dbReference type="InterPro" id="IPR047057">
    <property type="entry name" value="MerR_fam"/>
</dbReference>
<dbReference type="Proteomes" id="UP000523545">
    <property type="component" value="Unassembled WGS sequence"/>
</dbReference>
<dbReference type="PANTHER" id="PTHR30204:SF98">
    <property type="entry name" value="HTH-TYPE TRANSCRIPTIONAL REGULATOR ADHR"/>
    <property type="match status" value="1"/>
</dbReference>
<gene>
    <name evidence="5" type="ORF">HNR22_002247</name>
</gene>
<proteinExistence type="predicted"/>
<sequence length="139" mass="15871">MSGYAPAEAARRSGFSLDTLRYYEKIGLLADVGRTTGGQRVFTDDDLGWLVLFRCLRDTGMPIAQMCRYAELAREGEHTVDERRELLKQHAARVEEQMLLLSRQYEHLREKIRFYERLPGPAPEAEQPTATRSGPAVSR</sequence>
<keyword evidence="1 5" id="KW-0238">DNA-binding</keyword>
<dbReference type="RefSeq" id="WP_179780291.1">
    <property type="nucleotide sequence ID" value="NZ_JACCHK010000001.1"/>
</dbReference>
<reference evidence="5 6" key="1">
    <citation type="submission" date="2020-07" db="EMBL/GenBank/DDBJ databases">
        <title>Sequencing the genomes of 1000 actinobacteria strains.</title>
        <authorList>
            <person name="Klenk H.-P."/>
        </authorList>
    </citation>
    <scope>NUCLEOTIDE SEQUENCE [LARGE SCALE GENOMIC DNA]</scope>
    <source>
        <strain evidence="5 6">DSM 45876</strain>
    </source>
</reference>
<accession>A0A7Z0BE48</accession>
<keyword evidence="2" id="KW-0175">Coiled coil</keyword>
<feature type="coiled-coil region" evidence="2">
    <location>
        <begin position="91"/>
        <end position="118"/>
    </location>
</feature>
<dbReference type="Gene3D" id="1.10.1660.10">
    <property type="match status" value="1"/>
</dbReference>